<proteinExistence type="predicted"/>
<evidence type="ECO:0000313" key="1">
    <source>
        <dbReference type="EMBL" id="JAV45267.1"/>
    </source>
</evidence>
<dbReference type="AlphaFoldDB" id="A0A1S8AD55"/>
<reference evidence="1" key="1">
    <citation type="submission" date="2016-12" db="EMBL/GenBank/DDBJ databases">
        <title>Transcriptomic, proteomic, and metabolomic analysis of Citrus limon response to graft inoculation by Candidatus Liberibacter asiaticus.</title>
        <authorList>
            <person name="Ramsey J."/>
            <person name="Chin E."/>
            <person name="Chavez J."/>
            <person name="Saha S."/>
            <person name="Mischuk D."/>
            <person name="Mahoney J."/>
            <person name="Mohr J."/>
            <person name="Robison F."/>
            <person name="Godfrey K."/>
            <person name="Levesque C."/>
            <person name="Foster L."/>
            <person name="Xu Y."/>
            <person name="Strickler S."/>
            <person name="Fernandez-Pozo N."/>
            <person name="Polek M.L."/>
            <person name="Giovannoni J."/>
            <person name="Mueller L.A."/>
            <person name="Slupsky C."/>
            <person name="Bruce J."/>
            <person name="Cilia M."/>
        </authorList>
    </citation>
    <scope>NUCLEOTIDE SEQUENCE</scope>
</reference>
<protein>
    <submittedName>
        <fullName evidence="1">Uncharacterized protein</fullName>
    </submittedName>
</protein>
<organism evidence="1">
    <name type="scientific">Citrus limon</name>
    <name type="common">Lemon</name>
    <name type="synonym">Citrus medica var. limon</name>
    <dbReference type="NCBI Taxonomy" id="2708"/>
    <lineage>
        <taxon>Eukaryota</taxon>
        <taxon>Viridiplantae</taxon>
        <taxon>Streptophyta</taxon>
        <taxon>Embryophyta</taxon>
        <taxon>Tracheophyta</taxon>
        <taxon>Spermatophyta</taxon>
        <taxon>Magnoliopsida</taxon>
        <taxon>eudicotyledons</taxon>
        <taxon>Gunneridae</taxon>
        <taxon>Pentapetalae</taxon>
        <taxon>rosids</taxon>
        <taxon>malvids</taxon>
        <taxon>Sapindales</taxon>
        <taxon>Rutaceae</taxon>
        <taxon>Aurantioideae</taxon>
        <taxon>Citrus</taxon>
    </lineage>
</organism>
<name>A0A1S8AD55_CITLI</name>
<dbReference type="EMBL" id="GFAY01000383">
    <property type="protein sequence ID" value="JAV45267.1"/>
    <property type="molecule type" value="Transcribed_RNA"/>
</dbReference>
<accession>A0A1S8AD55</accession>
<sequence>MELLTSHTTKNPNRKFWICRGCNNFQWAEDRKSSEEKISLLVDEVRKLALEIECLSVKFQLLHKELEHMRDREVQRRLLDDELRKREAPRYDFIKLIMVVVLGFLFKYCF</sequence>